<dbReference type="Proteomes" id="UP000504615">
    <property type="component" value="Unplaced"/>
</dbReference>
<protein>
    <submittedName>
        <fullName evidence="10">Protein hunchback-like</fullName>
    </submittedName>
</protein>
<keyword evidence="3 7" id="KW-0863">Zinc-finger</keyword>
<dbReference type="RefSeq" id="XP_011632871.1">
    <property type="nucleotide sequence ID" value="XM_011634569.2"/>
</dbReference>
<dbReference type="AlphaFoldDB" id="A0A6I9VUT3"/>
<keyword evidence="9" id="KW-1185">Reference proteome</keyword>
<dbReference type="PROSITE" id="PS00028">
    <property type="entry name" value="ZINC_FINGER_C2H2_1"/>
    <property type="match status" value="3"/>
</dbReference>
<evidence type="ECO:0000256" key="4">
    <source>
        <dbReference type="ARBA" id="ARBA00022833"/>
    </source>
</evidence>
<evidence type="ECO:0000256" key="5">
    <source>
        <dbReference type="ARBA" id="ARBA00023242"/>
    </source>
</evidence>
<gene>
    <name evidence="10" type="primary">LOC105424377</name>
</gene>
<dbReference type="InterPro" id="IPR050527">
    <property type="entry name" value="Snail/Krueppel_Znf"/>
</dbReference>
<accession>A0A6I9VUT3</accession>
<comment type="similarity">
    <text evidence="6">Belongs to the snail C2H2-type zinc-finger protein family.</text>
</comment>
<dbReference type="PROSITE" id="PS50157">
    <property type="entry name" value="ZINC_FINGER_C2H2_2"/>
    <property type="match status" value="2"/>
</dbReference>
<keyword evidence="1" id="KW-0479">Metal-binding</keyword>
<dbReference type="GeneID" id="105424377"/>
<evidence type="ECO:0000256" key="2">
    <source>
        <dbReference type="ARBA" id="ARBA00022737"/>
    </source>
</evidence>
<dbReference type="PANTHER" id="PTHR24388:SF53">
    <property type="entry name" value="CHORION TRANSCRIPTION FACTOR CF2-RELATED"/>
    <property type="match status" value="1"/>
</dbReference>
<organism evidence="9 10">
    <name type="scientific">Pogonomyrmex barbatus</name>
    <name type="common">red harvester ant</name>
    <dbReference type="NCBI Taxonomy" id="144034"/>
    <lineage>
        <taxon>Eukaryota</taxon>
        <taxon>Metazoa</taxon>
        <taxon>Ecdysozoa</taxon>
        <taxon>Arthropoda</taxon>
        <taxon>Hexapoda</taxon>
        <taxon>Insecta</taxon>
        <taxon>Pterygota</taxon>
        <taxon>Neoptera</taxon>
        <taxon>Endopterygota</taxon>
        <taxon>Hymenoptera</taxon>
        <taxon>Apocrita</taxon>
        <taxon>Aculeata</taxon>
        <taxon>Formicoidea</taxon>
        <taxon>Formicidae</taxon>
        <taxon>Myrmicinae</taxon>
        <taxon>Pogonomyrmex</taxon>
    </lineage>
</organism>
<dbReference type="SMART" id="SM00355">
    <property type="entry name" value="ZnF_C2H2"/>
    <property type="match status" value="6"/>
</dbReference>
<dbReference type="InterPro" id="IPR013087">
    <property type="entry name" value="Znf_C2H2_type"/>
</dbReference>
<evidence type="ECO:0000256" key="6">
    <source>
        <dbReference type="ARBA" id="ARBA00037948"/>
    </source>
</evidence>
<feature type="domain" description="C2H2-type" evidence="8">
    <location>
        <begin position="185"/>
        <end position="212"/>
    </location>
</feature>
<feature type="domain" description="C2H2-type" evidence="8">
    <location>
        <begin position="156"/>
        <end position="184"/>
    </location>
</feature>
<dbReference type="SUPFAM" id="SSF57667">
    <property type="entry name" value="beta-beta-alpha zinc fingers"/>
    <property type="match status" value="3"/>
</dbReference>
<dbReference type="OrthoDB" id="10015593at2759"/>
<dbReference type="InterPro" id="IPR036236">
    <property type="entry name" value="Znf_C2H2_sf"/>
</dbReference>
<reference evidence="10" key="1">
    <citation type="submission" date="2025-08" db="UniProtKB">
        <authorList>
            <consortium name="RefSeq"/>
        </authorList>
    </citation>
    <scope>IDENTIFICATION</scope>
</reference>
<evidence type="ECO:0000313" key="10">
    <source>
        <dbReference type="RefSeq" id="XP_011632871.1"/>
    </source>
</evidence>
<proteinExistence type="inferred from homology"/>
<dbReference type="PANTHER" id="PTHR24388">
    <property type="entry name" value="ZINC FINGER PROTEIN"/>
    <property type="match status" value="1"/>
</dbReference>
<evidence type="ECO:0000256" key="1">
    <source>
        <dbReference type="ARBA" id="ARBA00022723"/>
    </source>
</evidence>
<keyword evidence="5" id="KW-0539">Nucleus</keyword>
<dbReference type="GO" id="GO:0000981">
    <property type="term" value="F:DNA-binding transcription factor activity, RNA polymerase II-specific"/>
    <property type="evidence" value="ECO:0007669"/>
    <property type="project" value="TreeGrafter"/>
</dbReference>
<evidence type="ECO:0000259" key="8">
    <source>
        <dbReference type="PROSITE" id="PS50157"/>
    </source>
</evidence>
<sequence>MNECQTDRSLSVMSNIVPLSSEDVNPDRNILQYPSSIFATSNVNIRSEFAEHPIDRCSPKRNDFNFEAVLALLPTLESSLNQNGDNCFSSTLTEYVEHETEKTDDSNIRVPRVNPYGHLRKRDGNFREAKNCKQCDFTASTKTEYWEHMRRHIKGFTCSECSFVTKYKHHMNHHWLSVHDGSKPFKCKKCLYTCVSKSMLTSHLKKHSNIYPYRCADCTYKTKFCNALKKHLRKKEHQPAMVLNADGSPNPLSIIDVYGTKRGPKQKTFVKKELRKELRDTIATNNDNKLDNSAITSQLLSLHSPIARYFTVTAINEINDRHWINHNAMNKIQSVATFPYSDLVAAFNLSNHISLRENATFYENVQKTDHVQFDTLMRYAKILNIENKTPETFAQNLPITHFDTADNISKFRVFEDAKFISESSSFKTLKSQLDVQKIEFTDAPLDLRMAGVIEKKQLPLHALTSTNSLRVTGTSKRKGKAIKLERRMIEENPNEKPDRNGSRLSEICLPPDGSSSFCEINKKVENTKDEIVADLFDTEFTCHYCEIIFGNIIMYTVHMSCHSFDDPYTCNMCGYQCTDKLSFFLHIARSEH</sequence>
<evidence type="ECO:0000256" key="3">
    <source>
        <dbReference type="ARBA" id="ARBA00022771"/>
    </source>
</evidence>
<evidence type="ECO:0000256" key="7">
    <source>
        <dbReference type="PROSITE-ProRule" id="PRU00042"/>
    </source>
</evidence>
<keyword evidence="4" id="KW-0862">Zinc</keyword>
<dbReference type="Gene3D" id="3.30.160.60">
    <property type="entry name" value="Classic Zinc Finger"/>
    <property type="match status" value="3"/>
</dbReference>
<name>A0A6I9VUT3_9HYME</name>
<keyword evidence="2" id="KW-0677">Repeat</keyword>
<dbReference type="GO" id="GO:0008270">
    <property type="term" value="F:zinc ion binding"/>
    <property type="evidence" value="ECO:0007669"/>
    <property type="project" value="UniProtKB-KW"/>
</dbReference>
<dbReference type="KEGG" id="pbar:105424377"/>
<dbReference type="GO" id="GO:0000978">
    <property type="term" value="F:RNA polymerase II cis-regulatory region sequence-specific DNA binding"/>
    <property type="evidence" value="ECO:0007669"/>
    <property type="project" value="TreeGrafter"/>
</dbReference>
<evidence type="ECO:0000313" key="9">
    <source>
        <dbReference type="Proteomes" id="UP000504615"/>
    </source>
</evidence>